<sequence>MKSILFILFASCISLVSCDKEYPNDNGLARVVFDPGNLKFISTSMNPKKETMSALYGNQAALESLSKEEMKPEPGSVMKLVTWRYHDNPQYFGGTINGELLSVETVLTDQQGNISYDVKNNQGNKAVQAQTERIQYFMSYRPVKRP</sequence>
<dbReference type="AlphaFoldDB" id="A0AAD1DUR2"/>
<dbReference type="Proteomes" id="UP000269015">
    <property type="component" value="Chromosome"/>
</dbReference>
<evidence type="ECO:0000313" key="1">
    <source>
        <dbReference type="EMBL" id="AZB17354.1"/>
    </source>
</evidence>
<proteinExistence type="predicted"/>
<protein>
    <submittedName>
        <fullName evidence="1">Uncharacterized protein</fullName>
    </submittedName>
</protein>
<dbReference type="RefSeq" id="WP_061084410.1">
    <property type="nucleotide sequence ID" value="NZ_CP033930.1"/>
</dbReference>
<accession>A0AAD1DUR2</accession>
<reference evidence="1 2" key="1">
    <citation type="submission" date="2018-11" db="EMBL/GenBank/DDBJ databases">
        <title>Proposal to divide the Flavobacteriaceae and reorganize its genera based on Amino Acid Identity values calculated from whole genome sequences.</title>
        <authorList>
            <person name="Nicholson A.C."/>
            <person name="Gulvik C.A."/>
            <person name="Whitney A.M."/>
            <person name="Humrighouse B.W."/>
            <person name="Bell M."/>
            <person name="Holmes B."/>
            <person name="Steigerwalt A.G."/>
            <person name="Villarma A."/>
            <person name="Sheth M."/>
            <person name="Batra D."/>
            <person name="Pryor J."/>
            <person name="Bernardet J.-F."/>
            <person name="Hugo C."/>
            <person name="Kampfer P."/>
            <person name="Newman J."/>
            <person name="McQuiston J.R."/>
        </authorList>
    </citation>
    <scope>NUCLEOTIDE SEQUENCE [LARGE SCALE GENOMIC DNA]</scope>
    <source>
        <strain evidence="1 2">H5559</strain>
    </source>
</reference>
<dbReference type="PROSITE" id="PS51257">
    <property type="entry name" value="PROKAR_LIPOPROTEIN"/>
    <property type="match status" value="1"/>
</dbReference>
<name>A0AAD1DUR2_CHRID</name>
<organism evidence="1 2">
    <name type="scientific">Chryseobacterium indologenes</name>
    <name type="common">Flavobacterium indologenes</name>
    <dbReference type="NCBI Taxonomy" id="253"/>
    <lineage>
        <taxon>Bacteria</taxon>
        <taxon>Pseudomonadati</taxon>
        <taxon>Bacteroidota</taxon>
        <taxon>Flavobacteriia</taxon>
        <taxon>Flavobacteriales</taxon>
        <taxon>Weeksellaceae</taxon>
        <taxon>Chryseobacterium group</taxon>
        <taxon>Chryseobacterium</taxon>
    </lineage>
</organism>
<gene>
    <name evidence="1" type="ORF">EG352_06015</name>
</gene>
<evidence type="ECO:0000313" key="2">
    <source>
        <dbReference type="Proteomes" id="UP000269015"/>
    </source>
</evidence>
<dbReference type="EMBL" id="CP033930">
    <property type="protein sequence ID" value="AZB17354.1"/>
    <property type="molecule type" value="Genomic_DNA"/>
</dbReference>